<dbReference type="WBParaSite" id="ECPE_0000431301-mRNA-1">
    <property type="protein sequence ID" value="ECPE_0000431301-mRNA-1"/>
    <property type="gene ID" value="ECPE_0000431301"/>
</dbReference>
<feature type="region of interest" description="Disordered" evidence="1">
    <location>
        <begin position="200"/>
        <end position="225"/>
    </location>
</feature>
<keyword evidence="3" id="KW-1185">Reference proteome</keyword>
<feature type="compositionally biased region" description="Polar residues" evidence="1">
    <location>
        <begin position="148"/>
        <end position="161"/>
    </location>
</feature>
<dbReference type="EMBL" id="UZAN01041170">
    <property type="protein sequence ID" value="VDP72206.1"/>
    <property type="molecule type" value="Genomic_DNA"/>
</dbReference>
<evidence type="ECO:0000256" key="1">
    <source>
        <dbReference type="SAM" id="MobiDB-lite"/>
    </source>
</evidence>
<evidence type="ECO:0000313" key="4">
    <source>
        <dbReference type="WBParaSite" id="ECPE_0000431301-mRNA-1"/>
    </source>
</evidence>
<organism evidence="4">
    <name type="scientific">Echinostoma caproni</name>
    <dbReference type="NCBI Taxonomy" id="27848"/>
    <lineage>
        <taxon>Eukaryota</taxon>
        <taxon>Metazoa</taxon>
        <taxon>Spiralia</taxon>
        <taxon>Lophotrochozoa</taxon>
        <taxon>Platyhelminthes</taxon>
        <taxon>Trematoda</taxon>
        <taxon>Digenea</taxon>
        <taxon>Plagiorchiida</taxon>
        <taxon>Echinostomata</taxon>
        <taxon>Echinostomatoidea</taxon>
        <taxon>Echinostomatidae</taxon>
        <taxon>Echinostoma</taxon>
    </lineage>
</organism>
<name>A0A183ABG6_9TREM</name>
<reference evidence="4" key="1">
    <citation type="submission" date="2016-06" db="UniProtKB">
        <authorList>
            <consortium name="WormBaseParasite"/>
        </authorList>
    </citation>
    <scope>IDENTIFICATION</scope>
</reference>
<feature type="region of interest" description="Disordered" evidence="1">
    <location>
        <begin position="148"/>
        <end position="168"/>
    </location>
</feature>
<dbReference type="Proteomes" id="UP000272942">
    <property type="component" value="Unassembled WGS sequence"/>
</dbReference>
<evidence type="ECO:0000313" key="2">
    <source>
        <dbReference type="EMBL" id="VDP72206.1"/>
    </source>
</evidence>
<protein>
    <submittedName>
        <fullName evidence="4">TFIIB domain-containing protein</fullName>
    </submittedName>
</protein>
<dbReference type="AlphaFoldDB" id="A0A183ABG6"/>
<reference evidence="2 3" key="2">
    <citation type="submission" date="2018-11" db="EMBL/GenBank/DDBJ databases">
        <authorList>
            <consortium name="Pathogen Informatics"/>
        </authorList>
    </citation>
    <scope>NUCLEOTIDE SEQUENCE [LARGE SCALE GENOMIC DNA]</scope>
    <source>
        <strain evidence="2 3">Egypt</strain>
    </source>
</reference>
<gene>
    <name evidence="2" type="ORF">ECPE_LOCUS4301</name>
</gene>
<proteinExistence type="predicted"/>
<accession>A0A183ABG6</accession>
<sequence>MSRLRAPDATQTWVVSPVDLHAKLGRRYRKSQAGPNVFLRGYRVKLTRIVRQSQQVTGGVTLSEAILAAAQEFLKLHSMTDDQFKCLIFVCALQSPRDTENRTRLLNRIEQDRNINLRTLKDEFQRLENLKQDSAIVEQCGVAPSSSSVHAVTKPRSMSTRKQQEAATRRPLQYVENALCSLLSLQETLVSKVPRRRPLVHQTPPYVKGDFTNQDDSDHRRPSFNPKFNRSCLQWNLK</sequence>
<evidence type="ECO:0000313" key="3">
    <source>
        <dbReference type="Proteomes" id="UP000272942"/>
    </source>
</evidence>